<dbReference type="GO" id="GO:0003700">
    <property type="term" value="F:DNA-binding transcription factor activity"/>
    <property type="evidence" value="ECO:0007669"/>
    <property type="project" value="TreeGrafter"/>
</dbReference>
<dbReference type="Gene3D" id="1.10.260.40">
    <property type="entry name" value="lambda repressor-like DNA-binding domains"/>
    <property type="match status" value="1"/>
</dbReference>
<evidence type="ECO:0000256" key="1">
    <source>
        <dbReference type="ARBA" id="ARBA00023015"/>
    </source>
</evidence>
<dbReference type="GO" id="GO:0000976">
    <property type="term" value="F:transcription cis-regulatory region binding"/>
    <property type="evidence" value="ECO:0007669"/>
    <property type="project" value="TreeGrafter"/>
</dbReference>
<dbReference type="Gene3D" id="3.40.50.2300">
    <property type="match status" value="2"/>
</dbReference>
<dbReference type="CDD" id="cd01392">
    <property type="entry name" value="HTH_LacI"/>
    <property type="match status" value="1"/>
</dbReference>
<feature type="domain" description="HTH lacI-type" evidence="4">
    <location>
        <begin position="6"/>
        <end position="60"/>
    </location>
</feature>
<organism evidence="5 6">
    <name type="scientific">Clavibacter tessellarius</name>
    <dbReference type="NCBI Taxonomy" id="31965"/>
    <lineage>
        <taxon>Bacteria</taxon>
        <taxon>Bacillati</taxon>
        <taxon>Actinomycetota</taxon>
        <taxon>Actinomycetes</taxon>
        <taxon>Micrococcales</taxon>
        <taxon>Microbacteriaceae</taxon>
        <taxon>Clavibacter</taxon>
    </lineage>
</organism>
<dbReference type="STRING" id="31965.AWH51_12565"/>
<dbReference type="OrthoDB" id="4268837at2"/>
<comment type="caution">
    <text evidence="5">The sequence shown here is derived from an EMBL/GenBank/DDBJ whole genome shotgun (WGS) entry which is preliminary data.</text>
</comment>
<dbReference type="InterPro" id="IPR010982">
    <property type="entry name" value="Lambda_DNA-bd_dom_sf"/>
</dbReference>
<dbReference type="AlphaFoldDB" id="A0A154UZQ1"/>
<reference evidence="5 6" key="1">
    <citation type="submission" date="2016-01" db="EMBL/GenBank/DDBJ databases">
        <title>Draft genome sequence of Clavibacter michiganensis subsp. tessellarius DOAB 609.</title>
        <authorList>
            <person name="Tambong J.T."/>
        </authorList>
    </citation>
    <scope>NUCLEOTIDE SEQUENCE [LARGE SCALE GENOMIC DNA]</scope>
    <source>
        <strain evidence="5 6">DOAB 609</strain>
    </source>
</reference>
<dbReference type="SMART" id="SM00354">
    <property type="entry name" value="HTH_LACI"/>
    <property type="match status" value="1"/>
</dbReference>
<keyword evidence="2" id="KW-0238">DNA-binding</keyword>
<dbReference type="Pfam" id="PF13377">
    <property type="entry name" value="Peripla_BP_3"/>
    <property type="match status" value="1"/>
</dbReference>
<name>A0A154UZQ1_9MICO</name>
<dbReference type="PANTHER" id="PTHR30146:SF109">
    <property type="entry name" value="HTH-TYPE TRANSCRIPTIONAL REGULATOR GALS"/>
    <property type="match status" value="1"/>
</dbReference>
<dbReference type="PANTHER" id="PTHR30146">
    <property type="entry name" value="LACI-RELATED TRANSCRIPTIONAL REPRESSOR"/>
    <property type="match status" value="1"/>
</dbReference>
<dbReference type="Pfam" id="PF00356">
    <property type="entry name" value="LacI"/>
    <property type="match status" value="1"/>
</dbReference>
<evidence type="ECO:0000313" key="6">
    <source>
        <dbReference type="Proteomes" id="UP000076218"/>
    </source>
</evidence>
<evidence type="ECO:0000313" key="5">
    <source>
        <dbReference type="EMBL" id="KZC94612.1"/>
    </source>
</evidence>
<keyword evidence="1" id="KW-0805">Transcription regulation</keyword>
<dbReference type="SUPFAM" id="SSF53822">
    <property type="entry name" value="Periplasmic binding protein-like I"/>
    <property type="match status" value="1"/>
</dbReference>
<evidence type="ECO:0000256" key="3">
    <source>
        <dbReference type="ARBA" id="ARBA00023163"/>
    </source>
</evidence>
<proteinExistence type="predicted"/>
<keyword evidence="3" id="KW-0804">Transcription</keyword>
<gene>
    <name evidence="5" type="ORF">AWH51_12565</name>
</gene>
<dbReference type="EMBL" id="LQXA01000039">
    <property type="protein sequence ID" value="KZC94612.1"/>
    <property type="molecule type" value="Genomic_DNA"/>
</dbReference>
<evidence type="ECO:0000256" key="2">
    <source>
        <dbReference type="ARBA" id="ARBA00023125"/>
    </source>
</evidence>
<protein>
    <submittedName>
        <fullName evidence="5">LacI family transcriptional regulator</fullName>
    </submittedName>
</protein>
<dbReference type="InterPro" id="IPR028082">
    <property type="entry name" value="Peripla_BP_I"/>
</dbReference>
<dbReference type="Proteomes" id="UP000076218">
    <property type="component" value="Unassembled WGS sequence"/>
</dbReference>
<dbReference type="InterPro" id="IPR046335">
    <property type="entry name" value="LacI/GalR-like_sensor"/>
</dbReference>
<evidence type="ECO:0000259" key="4">
    <source>
        <dbReference type="PROSITE" id="PS50932"/>
    </source>
</evidence>
<dbReference type="RefSeq" id="WP_063072048.1">
    <property type="nucleotide sequence ID" value="NZ_LQXA01000039.1"/>
</dbReference>
<dbReference type="PROSITE" id="PS50932">
    <property type="entry name" value="HTH_LACI_2"/>
    <property type="match status" value="1"/>
</dbReference>
<accession>A0A154UZQ1</accession>
<dbReference type="CDD" id="cd06267">
    <property type="entry name" value="PBP1_LacI_sugar_binding-like"/>
    <property type="match status" value="1"/>
</dbReference>
<sequence length="378" mass="40005">MSPRRPTVYDVAERAKVSIATVSFAFSRPDQISVATRERVLETARELGYVPSASARGLARGRTGALGLHSFDLLIDRPLQREPATPAADDAPAAREPFAPGRTFIPWDEAGEIAADPRAFPLYVDEVRRGFELECRAHDRPVMLSRGSDTTTAVAESAGRVDGLAIFPGPSAAASLKRVSLRMPIVLFSYPPADDGHHRVTSDNAGGARELVRHLVVDHGITDTGFVGATSVGDYRERFEGYREALAEHGIEAPAEVLDDTVLGEGSGFAGVVAALRAGRLPRALVCASDQLALALVDLLRAEGVAVPGDVVVTGFDGILAGLLSSPRLTTVRQPMEAMGRAAARILIDTTSAPNASDPVALRLGTKLVVRESCGCRG</sequence>
<dbReference type="SUPFAM" id="SSF47413">
    <property type="entry name" value="lambda repressor-like DNA-binding domains"/>
    <property type="match status" value="1"/>
</dbReference>
<dbReference type="InterPro" id="IPR000843">
    <property type="entry name" value="HTH_LacI"/>
</dbReference>